<accession>A0A4Y2AF86</accession>
<gene>
    <name evidence="1" type="ORF">AVEN_42942_1</name>
</gene>
<dbReference type="Proteomes" id="UP000499080">
    <property type="component" value="Unassembled WGS sequence"/>
</dbReference>
<proteinExistence type="predicted"/>
<evidence type="ECO:0000313" key="2">
    <source>
        <dbReference type="Proteomes" id="UP000499080"/>
    </source>
</evidence>
<name>A0A4Y2AF86_ARAVE</name>
<sequence>MPLNNEGRSLWTRPSCAVSRATDFLECCLNFFAKSLYAVPRFASLSANDYAFEAILRCTLNISGLILSELSLSASRGTSFVSFCVLELTRGLLSSDA</sequence>
<evidence type="ECO:0000313" key="1">
    <source>
        <dbReference type="EMBL" id="GBL78448.1"/>
    </source>
</evidence>
<dbReference type="AlphaFoldDB" id="A0A4Y2AF86"/>
<reference evidence="1 2" key="1">
    <citation type="journal article" date="2019" name="Sci. Rep.">
        <title>Orb-weaving spider Araneus ventricosus genome elucidates the spidroin gene catalogue.</title>
        <authorList>
            <person name="Kono N."/>
            <person name="Nakamura H."/>
            <person name="Ohtoshi R."/>
            <person name="Moran D.A.P."/>
            <person name="Shinohara A."/>
            <person name="Yoshida Y."/>
            <person name="Fujiwara M."/>
            <person name="Mori M."/>
            <person name="Tomita M."/>
            <person name="Arakawa K."/>
        </authorList>
    </citation>
    <scope>NUCLEOTIDE SEQUENCE [LARGE SCALE GENOMIC DNA]</scope>
</reference>
<organism evidence="1 2">
    <name type="scientific">Araneus ventricosus</name>
    <name type="common">Orbweaver spider</name>
    <name type="synonym">Epeira ventricosa</name>
    <dbReference type="NCBI Taxonomy" id="182803"/>
    <lineage>
        <taxon>Eukaryota</taxon>
        <taxon>Metazoa</taxon>
        <taxon>Ecdysozoa</taxon>
        <taxon>Arthropoda</taxon>
        <taxon>Chelicerata</taxon>
        <taxon>Arachnida</taxon>
        <taxon>Araneae</taxon>
        <taxon>Araneomorphae</taxon>
        <taxon>Entelegynae</taxon>
        <taxon>Araneoidea</taxon>
        <taxon>Araneidae</taxon>
        <taxon>Araneus</taxon>
    </lineage>
</organism>
<protein>
    <submittedName>
        <fullName evidence="1">Uncharacterized protein</fullName>
    </submittedName>
</protein>
<comment type="caution">
    <text evidence="1">The sequence shown here is derived from an EMBL/GenBank/DDBJ whole genome shotgun (WGS) entry which is preliminary data.</text>
</comment>
<dbReference type="EMBL" id="BGPR01000015">
    <property type="protein sequence ID" value="GBL78448.1"/>
    <property type="molecule type" value="Genomic_DNA"/>
</dbReference>
<keyword evidence="2" id="KW-1185">Reference proteome</keyword>